<dbReference type="PANTHER" id="PTHR39190">
    <property type="entry name" value="FLAGELLAR ASSEMBLY FACTOR FLIW"/>
    <property type="match status" value="1"/>
</dbReference>
<sequence length="150" mass="17160">MHIHTKYFGEVEVNENDVITFPQGIPGFIEEKQFILLPLEDNPIFNVMQSTIESELAFIVVNPYHFVLDYEFDIDQATLDLLEIEAEKDVQVLAIVSLKDPFVSSTANLQAPLIINQNKRIAKQYITNIKDLSTKESIFSKKLTSQVKED</sequence>
<protein>
    <recommendedName>
        <fullName evidence="4">Flagellar assembly factor FliW</fullName>
    </recommendedName>
</protein>
<dbReference type="PANTHER" id="PTHR39190:SF1">
    <property type="entry name" value="FLAGELLAR ASSEMBLY FACTOR FLIW"/>
    <property type="match status" value="1"/>
</dbReference>
<gene>
    <name evidence="4 5" type="primary">fliW</name>
    <name evidence="5" type="ORF">QQS35_01925</name>
</gene>
<reference evidence="5 6" key="1">
    <citation type="submission" date="2023-06" db="EMBL/GenBank/DDBJ databases">
        <title>Aquibacillus rhizosphaerae LR5S19.</title>
        <authorList>
            <person name="Sun J.-Q."/>
        </authorList>
    </citation>
    <scope>NUCLEOTIDE SEQUENCE [LARGE SCALE GENOMIC DNA]</scope>
    <source>
        <strain evidence="5 6">LR5S19</strain>
    </source>
</reference>
<keyword evidence="5" id="KW-0282">Flagellum</keyword>
<evidence type="ECO:0000256" key="4">
    <source>
        <dbReference type="HAMAP-Rule" id="MF_01185"/>
    </source>
</evidence>
<dbReference type="NCBIfam" id="NF009793">
    <property type="entry name" value="PRK13285.1-1"/>
    <property type="match status" value="1"/>
</dbReference>
<comment type="caution">
    <text evidence="5">The sequence shown here is derived from an EMBL/GenBank/DDBJ whole genome shotgun (WGS) entry which is preliminary data.</text>
</comment>
<evidence type="ECO:0000313" key="6">
    <source>
        <dbReference type="Proteomes" id="UP001235343"/>
    </source>
</evidence>
<dbReference type="InterPro" id="IPR024046">
    <property type="entry name" value="Flagellar_assmbl_FliW_dom_sf"/>
</dbReference>
<dbReference type="Proteomes" id="UP001235343">
    <property type="component" value="Unassembled WGS sequence"/>
</dbReference>
<keyword evidence="6" id="KW-1185">Reference proteome</keyword>
<keyword evidence="4" id="KW-0143">Chaperone</keyword>
<evidence type="ECO:0000256" key="3">
    <source>
        <dbReference type="ARBA" id="ARBA00022845"/>
    </source>
</evidence>
<dbReference type="EMBL" id="JASTZU010000012">
    <property type="protein sequence ID" value="MDL4839221.1"/>
    <property type="molecule type" value="Genomic_DNA"/>
</dbReference>
<comment type="subunit">
    <text evidence="4">Interacts with translational regulator CsrA and flagellin(s).</text>
</comment>
<evidence type="ECO:0000256" key="2">
    <source>
        <dbReference type="ARBA" id="ARBA00022795"/>
    </source>
</evidence>
<dbReference type="RefSeq" id="WP_285930076.1">
    <property type="nucleotide sequence ID" value="NZ_JASTZU010000012.1"/>
</dbReference>
<dbReference type="SUPFAM" id="SSF141457">
    <property type="entry name" value="BH3618-like"/>
    <property type="match status" value="1"/>
</dbReference>
<comment type="function">
    <text evidence="4">Acts as an anti-CsrA protein, binds CsrA and prevents it from repressing translation of its target genes, one of which is flagellin. Binds to flagellin and participates in the assembly of the flagellum.</text>
</comment>
<evidence type="ECO:0000256" key="1">
    <source>
        <dbReference type="ARBA" id="ARBA00022490"/>
    </source>
</evidence>
<keyword evidence="2 4" id="KW-1005">Bacterial flagellum biogenesis</keyword>
<keyword evidence="5" id="KW-0966">Cell projection</keyword>
<proteinExistence type="inferred from homology"/>
<keyword evidence="1 4" id="KW-0963">Cytoplasm</keyword>
<keyword evidence="3 4" id="KW-0810">Translation regulation</keyword>
<comment type="similarity">
    <text evidence="4">Belongs to the FliW family.</text>
</comment>
<comment type="subcellular location">
    <subcellularLocation>
        <location evidence="4">Cytoplasm</location>
    </subcellularLocation>
</comment>
<dbReference type="InterPro" id="IPR003775">
    <property type="entry name" value="Flagellar_assembly_factor_FliW"/>
</dbReference>
<dbReference type="Pfam" id="PF02623">
    <property type="entry name" value="FliW"/>
    <property type="match status" value="1"/>
</dbReference>
<keyword evidence="5" id="KW-0969">Cilium</keyword>
<dbReference type="HAMAP" id="MF_01185">
    <property type="entry name" value="FliW"/>
    <property type="match status" value="1"/>
</dbReference>
<dbReference type="Gene3D" id="2.30.290.10">
    <property type="entry name" value="BH3618-like"/>
    <property type="match status" value="1"/>
</dbReference>
<evidence type="ECO:0000313" key="5">
    <source>
        <dbReference type="EMBL" id="MDL4839221.1"/>
    </source>
</evidence>
<name>A0ABT7L098_9BACI</name>
<organism evidence="5 6">
    <name type="scientific">Aquibacillus rhizosphaerae</name>
    <dbReference type="NCBI Taxonomy" id="3051431"/>
    <lineage>
        <taxon>Bacteria</taxon>
        <taxon>Bacillati</taxon>
        <taxon>Bacillota</taxon>
        <taxon>Bacilli</taxon>
        <taxon>Bacillales</taxon>
        <taxon>Bacillaceae</taxon>
        <taxon>Aquibacillus</taxon>
    </lineage>
</organism>
<accession>A0ABT7L098</accession>